<keyword evidence="2" id="KW-0472">Membrane</keyword>
<dbReference type="EMBL" id="JQFZ01000076">
    <property type="protein sequence ID" value="KGO60282.1"/>
    <property type="molecule type" value="Genomic_DNA"/>
</dbReference>
<dbReference type="AlphaFoldDB" id="A0A0A2JEX5"/>
<feature type="transmembrane region" description="Helical" evidence="2">
    <location>
        <begin position="912"/>
        <end position="936"/>
    </location>
</feature>
<dbReference type="PANTHER" id="PTHR46082:SF11">
    <property type="entry name" value="AAA+ ATPASE DOMAIN-CONTAINING PROTEIN-RELATED"/>
    <property type="match status" value="1"/>
</dbReference>
<feature type="region of interest" description="Disordered" evidence="1">
    <location>
        <begin position="446"/>
        <end position="475"/>
    </location>
</feature>
<dbReference type="VEuPathDB" id="FungiDB:PEXP_104160"/>
<sequence length="969" mass="109005">MASRSFENNSGLQIGINHGSINAVFSPPREAFHIGWICALPIEAAAAQEMLDERFGRLDDQDMTDLNTYILGRIGKHNVVIACLPGGTYGTTSAATVAINMVQTFSNSLRIGLIIGTGGGLPSAAHDIRLGDIVISYPQGICGGVLQYDMGRAGVGSHFHQTASLNTPPTVLLKAVDMMRASELTDDLRYPEYMESAIKRTSRTHKTFARPSAYHDRLFKANYNHPATMSNCDECLTDWEEIRNKRESNVPEPHYGIIASGNTIIKDGRIREQLRLESDALCFETEAAGLMTDFPCIFIRGISDYADSHKNRQWQGYAALAAASYAKELLGYIPEGHFLQENLAGDVFTRLLLNDDQLMSLYKTAISKVGFERFQRNFSRMLKRYGSGLSREACNEIQREAAHFVRLSARQTAVEVRIDLMENNPGLSLEKNSKAAPSELTRVNEWIESHTGGRTDRDADGDESSVGSDLSDTESTTIASLERVKEFLVSTQAFSDLKLEFQRWLESKRRAGHGVQSEEKITHYPGSYNDIQMVNSDSLSCVDVMRSFGLDASIQGRLQYAADHGIREEPFSPDWNDKIRRDVLRRNDAALQWHSPPWWFRFLAIYSPPAAGYQRIPYLCGCGKFTYLDVRELSAGGIDRFRQKLLASSRAVQAQEQTGSIHNHLETPAQVHLSNIGETFSRRSTRYIPIDPYLSQSTQRGNSLVTSASDPDSKFLLLCINTKDSTVLSHVEVASLTNDQHLFEQILIEYKKARENSEFRVTSIIPQLLSNFANTISTRIPRLPYLSKFFSLSVILRHVHQMRLYRIESGDFVQFQLVPIGMRCLPMWFQTKRMPPKVEVEEGRYLYDPVPLDDVEMAYIPLNHLLKPGPHSDNFWITRFPKKIRDPLSRLPGSGGMKVTGWGIHVNECLNWTVVLLSMFITLLIIGLSVTIYALTTSDSSSAFGLGSFLVALFTVYFTYQYFAWKENV</sequence>
<accession>A0A0A2JEX5</accession>
<dbReference type="InterPro" id="IPR053137">
    <property type="entry name" value="NLR-like"/>
</dbReference>
<protein>
    <recommendedName>
        <fullName evidence="5">Nucleoside phosphorylase domain-containing protein</fullName>
    </recommendedName>
</protein>
<keyword evidence="2" id="KW-1133">Transmembrane helix</keyword>
<dbReference type="SUPFAM" id="SSF53167">
    <property type="entry name" value="Purine and uridine phosphorylases"/>
    <property type="match status" value="1"/>
</dbReference>
<evidence type="ECO:0000313" key="3">
    <source>
        <dbReference type="EMBL" id="KGO60282.1"/>
    </source>
</evidence>
<dbReference type="GO" id="GO:0003824">
    <property type="term" value="F:catalytic activity"/>
    <property type="evidence" value="ECO:0007669"/>
    <property type="project" value="InterPro"/>
</dbReference>
<organism evidence="3 4">
    <name type="scientific">Penicillium expansum</name>
    <name type="common">Blue mold rot fungus</name>
    <dbReference type="NCBI Taxonomy" id="27334"/>
    <lineage>
        <taxon>Eukaryota</taxon>
        <taxon>Fungi</taxon>
        <taxon>Dikarya</taxon>
        <taxon>Ascomycota</taxon>
        <taxon>Pezizomycotina</taxon>
        <taxon>Eurotiomycetes</taxon>
        <taxon>Eurotiomycetidae</taxon>
        <taxon>Eurotiales</taxon>
        <taxon>Aspergillaceae</taxon>
        <taxon>Penicillium</taxon>
    </lineage>
</organism>
<name>A0A0A2JEX5_PENEN</name>
<evidence type="ECO:0000256" key="1">
    <source>
        <dbReference type="SAM" id="MobiDB-lite"/>
    </source>
</evidence>
<dbReference type="InterPro" id="IPR035994">
    <property type="entry name" value="Nucleoside_phosphorylase_sf"/>
</dbReference>
<dbReference type="HOGENOM" id="CLU_305895_0_0_1"/>
<evidence type="ECO:0000313" key="4">
    <source>
        <dbReference type="Proteomes" id="UP000030143"/>
    </source>
</evidence>
<reference evidence="3 4" key="1">
    <citation type="journal article" date="2015" name="Mol. Plant Microbe Interact.">
        <title>Genome, transcriptome, and functional analyses of Penicillium expansum provide new insights into secondary metabolism and pathogenicity.</title>
        <authorList>
            <person name="Ballester A.R."/>
            <person name="Marcet-Houben M."/>
            <person name="Levin E."/>
            <person name="Sela N."/>
            <person name="Selma-Lazaro C."/>
            <person name="Carmona L."/>
            <person name="Wisniewski M."/>
            <person name="Droby S."/>
            <person name="Gonzalez-Candelas L."/>
            <person name="Gabaldon T."/>
        </authorList>
    </citation>
    <scope>NUCLEOTIDE SEQUENCE [LARGE SCALE GENOMIC DNA]</scope>
    <source>
        <strain evidence="3 4">MD-8</strain>
    </source>
</reference>
<feature type="compositionally biased region" description="Basic and acidic residues" evidence="1">
    <location>
        <begin position="446"/>
        <end position="458"/>
    </location>
</feature>
<dbReference type="GO" id="GO:0009116">
    <property type="term" value="P:nucleoside metabolic process"/>
    <property type="evidence" value="ECO:0007669"/>
    <property type="project" value="InterPro"/>
</dbReference>
<feature type="compositionally biased region" description="Polar residues" evidence="1">
    <location>
        <begin position="465"/>
        <end position="475"/>
    </location>
</feature>
<proteinExistence type="predicted"/>
<dbReference type="PANTHER" id="PTHR46082">
    <property type="entry name" value="ATP/GTP-BINDING PROTEIN-RELATED"/>
    <property type="match status" value="1"/>
</dbReference>
<dbReference type="GeneID" id="27676154"/>
<dbReference type="STRING" id="27334.A0A0A2JEX5"/>
<feature type="transmembrane region" description="Helical" evidence="2">
    <location>
        <begin position="943"/>
        <end position="963"/>
    </location>
</feature>
<keyword evidence="4" id="KW-1185">Reference proteome</keyword>
<dbReference type="Gene3D" id="3.40.50.1580">
    <property type="entry name" value="Nucleoside phosphorylase domain"/>
    <property type="match status" value="1"/>
</dbReference>
<dbReference type="Proteomes" id="UP000030143">
    <property type="component" value="Unassembled WGS sequence"/>
</dbReference>
<gene>
    <name evidence="3" type="ORF">PEX2_034600</name>
</gene>
<comment type="caution">
    <text evidence="3">The sequence shown here is derived from an EMBL/GenBank/DDBJ whole genome shotgun (WGS) entry which is preliminary data.</text>
</comment>
<dbReference type="RefSeq" id="XP_016601348.1">
    <property type="nucleotide sequence ID" value="XM_016740735.1"/>
</dbReference>
<keyword evidence="2" id="KW-0812">Transmembrane</keyword>
<evidence type="ECO:0008006" key="5">
    <source>
        <dbReference type="Google" id="ProtNLM"/>
    </source>
</evidence>
<evidence type="ECO:0000256" key="2">
    <source>
        <dbReference type="SAM" id="Phobius"/>
    </source>
</evidence>